<evidence type="ECO:0000256" key="5">
    <source>
        <dbReference type="ARBA" id="ARBA00022842"/>
    </source>
</evidence>
<comment type="cofactor">
    <cofactor evidence="1">
        <name>Mg(2+)</name>
        <dbReference type="ChEBI" id="CHEBI:18420"/>
    </cofactor>
</comment>
<dbReference type="InterPro" id="IPR016055">
    <property type="entry name" value="A-D-PHexomutase_a/b/a-I/II/III"/>
</dbReference>
<dbReference type="InterPro" id="IPR016066">
    <property type="entry name" value="A-D-PHexomutase_CS"/>
</dbReference>
<evidence type="ECO:0000256" key="4">
    <source>
        <dbReference type="ARBA" id="ARBA00022723"/>
    </source>
</evidence>
<keyword evidence="6" id="KW-0413">Isomerase</keyword>
<dbReference type="SUPFAM" id="SSF55957">
    <property type="entry name" value="Phosphoglucomutase, C-terminal domain"/>
    <property type="match status" value="1"/>
</dbReference>
<dbReference type="Pfam" id="PF02880">
    <property type="entry name" value="PGM_PMM_III"/>
    <property type="match status" value="1"/>
</dbReference>
<keyword evidence="12" id="KW-1185">Reference proteome</keyword>
<dbReference type="Proteomes" id="UP000000529">
    <property type="component" value="Chromosome"/>
</dbReference>
<dbReference type="GO" id="GO:0006166">
    <property type="term" value="P:purine ribonucleoside salvage"/>
    <property type="evidence" value="ECO:0007669"/>
    <property type="project" value="TreeGrafter"/>
</dbReference>
<evidence type="ECO:0000313" key="11">
    <source>
        <dbReference type="EMBL" id="CAF23986.1"/>
    </source>
</evidence>
<evidence type="ECO:0000256" key="2">
    <source>
        <dbReference type="ARBA" id="ARBA00010231"/>
    </source>
</evidence>
<dbReference type="InterPro" id="IPR005846">
    <property type="entry name" value="A-D-PHexomutase_a/b/a-III"/>
</dbReference>
<dbReference type="InterPro" id="IPR036900">
    <property type="entry name" value="A-D-PHexomutase_C_sf"/>
</dbReference>
<evidence type="ECO:0000256" key="3">
    <source>
        <dbReference type="ARBA" id="ARBA00022553"/>
    </source>
</evidence>
<keyword evidence="4 7" id="KW-0479">Metal-binding</keyword>
<evidence type="ECO:0000259" key="8">
    <source>
        <dbReference type="Pfam" id="PF02878"/>
    </source>
</evidence>
<dbReference type="InterPro" id="IPR005844">
    <property type="entry name" value="A-D-PHexomutase_a/b/a-I"/>
</dbReference>
<dbReference type="Pfam" id="PF02879">
    <property type="entry name" value="PGM_PMM_II"/>
    <property type="match status" value="1"/>
</dbReference>
<dbReference type="STRING" id="264201.pc1262"/>
<evidence type="ECO:0008006" key="13">
    <source>
        <dbReference type="Google" id="ProtNLM"/>
    </source>
</evidence>
<protein>
    <recommendedName>
        <fullName evidence="13">Phosphoglucomutase</fullName>
    </recommendedName>
</protein>
<dbReference type="RefSeq" id="WP_011175812.1">
    <property type="nucleotide sequence ID" value="NC_005861.2"/>
</dbReference>
<dbReference type="Pfam" id="PF02878">
    <property type="entry name" value="PGM_PMM_I"/>
    <property type="match status" value="1"/>
</dbReference>
<dbReference type="OrthoDB" id="9806956at2"/>
<name>Q6MBR3_PARUW</name>
<evidence type="ECO:0000313" key="12">
    <source>
        <dbReference type="Proteomes" id="UP000000529"/>
    </source>
</evidence>
<evidence type="ECO:0000259" key="10">
    <source>
        <dbReference type="Pfam" id="PF02880"/>
    </source>
</evidence>
<evidence type="ECO:0000256" key="7">
    <source>
        <dbReference type="RuleBase" id="RU004326"/>
    </source>
</evidence>
<gene>
    <name evidence="11" type="ORF">PC_RS06090</name>
</gene>
<evidence type="ECO:0000256" key="6">
    <source>
        <dbReference type="ARBA" id="ARBA00023235"/>
    </source>
</evidence>
<dbReference type="PANTHER" id="PTHR45745:SF1">
    <property type="entry name" value="PHOSPHOGLUCOMUTASE 2B-RELATED"/>
    <property type="match status" value="1"/>
</dbReference>
<dbReference type="SUPFAM" id="SSF53738">
    <property type="entry name" value="Phosphoglucomutase, first 3 domains"/>
    <property type="match status" value="3"/>
</dbReference>
<dbReference type="GO" id="GO:0005975">
    <property type="term" value="P:carbohydrate metabolic process"/>
    <property type="evidence" value="ECO:0007669"/>
    <property type="project" value="InterPro"/>
</dbReference>
<dbReference type="Gene3D" id="3.30.310.50">
    <property type="entry name" value="Alpha-D-phosphohexomutase, C-terminal domain"/>
    <property type="match status" value="1"/>
</dbReference>
<evidence type="ECO:0000256" key="1">
    <source>
        <dbReference type="ARBA" id="ARBA00001946"/>
    </source>
</evidence>
<comment type="similarity">
    <text evidence="2 7">Belongs to the phosphohexose mutase family.</text>
</comment>
<dbReference type="GO" id="GO:0000287">
    <property type="term" value="F:magnesium ion binding"/>
    <property type="evidence" value="ECO:0007669"/>
    <property type="project" value="InterPro"/>
</dbReference>
<evidence type="ECO:0000259" key="9">
    <source>
        <dbReference type="Pfam" id="PF02879"/>
    </source>
</evidence>
<dbReference type="HOGENOM" id="CLU_016950_0_0_0"/>
<dbReference type="InterPro" id="IPR005845">
    <property type="entry name" value="A-D-PHexomutase_a/b/a-II"/>
</dbReference>
<keyword evidence="5 7" id="KW-0460">Magnesium</keyword>
<dbReference type="EMBL" id="BX908798">
    <property type="protein sequence ID" value="CAF23986.1"/>
    <property type="molecule type" value="Genomic_DNA"/>
</dbReference>
<organism evidence="11 12">
    <name type="scientific">Protochlamydia amoebophila (strain UWE25)</name>
    <dbReference type="NCBI Taxonomy" id="264201"/>
    <lineage>
        <taxon>Bacteria</taxon>
        <taxon>Pseudomonadati</taxon>
        <taxon>Chlamydiota</taxon>
        <taxon>Chlamydiia</taxon>
        <taxon>Parachlamydiales</taxon>
        <taxon>Parachlamydiaceae</taxon>
        <taxon>Candidatus Protochlamydia</taxon>
    </lineage>
</organism>
<reference evidence="11 12" key="1">
    <citation type="journal article" date="2004" name="Science">
        <title>Illuminating the evolutionary history of chlamydiae.</title>
        <authorList>
            <person name="Horn M."/>
            <person name="Collingro A."/>
            <person name="Schmitz-Esser S."/>
            <person name="Beier C.L."/>
            <person name="Purkhold U."/>
            <person name="Fartmann B."/>
            <person name="Brandt P."/>
            <person name="Nyakatura G.J."/>
            <person name="Droege M."/>
            <person name="Frishman D."/>
            <person name="Rattei T."/>
            <person name="Mewes H."/>
            <person name="Wagner M."/>
        </authorList>
    </citation>
    <scope>NUCLEOTIDE SEQUENCE [LARGE SCALE GENOMIC DNA]</scope>
    <source>
        <strain evidence="11 12">UWE25</strain>
    </source>
</reference>
<dbReference type="KEGG" id="pcu:PC_RS06090"/>
<feature type="domain" description="Alpha-D-phosphohexomutase alpha/beta/alpha" evidence="10">
    <location>
        <begin position="333"/>
        <end position="461"/>
    </location>
</feature>
<feature type="domain" description="Alpha-D-phosphohexomutase alpha/beta/alpha" evidence="9">
    <location>
        <begin position="227"/>
        <end position="322"/>
    </location>
</feature>
<feature type="domain" description="Alpha-D-phosphohexomutase alpha/beta/alpha" evidence="8">
    <location>
        <begin position="53"/>
        <end position="190"/>
    </location>
</feature>
<dbReference type="eggNOG" id="COG1109">
    <property type="taxonomic scope" value="Bacteria"/>
</dbReference>
<dbReference type="CDD" id="cd05799">
    <property type="entry name" value="PGM2"/>
    <property type="match status" value="1"/>
</dbReference>
<keyword evidence="3" id="KW-0597">Phosphoprotein</keyword>
<dbReference type="PANTHER" id="PTHR45745">
    <property type="entry name" value="PHOSPHOMANNOMUTASE 45A"/>
    <property type="match status" value="1"/>
</dbReference>
<dbReference type="GO" id="GO:0008973">
    <property type="term" value="F:phosphopentomutase activity"/>
    <property type="evidence" value="ECO:0007669"/>
    <property type="project" value="TreeGrafter"/>
</dbReference>
<dbReference type="Gene3D" id="3.40.120.10">
    <property type="entry name" value="Alpha-D-Glucose-1,6-Bisphosphate, subunit A, domain 3"/>
    <property type="match status" value="3"/>
</dbReference>
<sequence>MELAEKPLFDLVTQKNVNLWLEGQYDVATKAEIKQLLLEDPKHIVDAFFTNLTFGTGGLRGIMGVGTNRMNFYTVRAATQGLANYINKQPNETQKKRAVFIGYDSRHHSREFAEETAKVLAANKIHVYLFKDIRPTPLVSFACRYKKCIAAVMITASHNPPEYNGYKVYWSDGGQLVPPHDDGVIAEASKIVDPNQVKVCHSLDDLLIEEIDNEIDEAYLKAIRPLQHYPEINRKQGSQLKIAYTSLHGTGITMAPLALKEWGFTNYVFVEPQVIPDGTFPTVRFPNPEEPAALKLGIELMLQSKCDLLIANDPDADRMGIAVLHNGEAVLLNGNQICALLLEHVCEALAKQKKLPEKAAFIKTIGTTELFQAICDAYERPCFNVLTGFKYIAEKIHEWELFKGRHQFIFGGEESYGYLLGTHARDKDAIVCSALISELALKAKLEGKTLLDKLHDLYHKYGIYQEKLLSINFGETKEGKEQMSLGMQKLRSTHLKNICGIPVMVIEDYLLSTKIHLETNQTDPITLPISDVLLYWLKDGTKVMVRPSGTEPKVKIYCGLVEKQFTTIEQGLEISKTRCDQLLNFMKTHLMS</sequence>
<dbReference type="PROSITE" id="PS00710">
    <property type="entry name" value="PGM_PMM"/>
    <property type="match status" value="1"/>
</dbReference>
<dbReference type="AlphaFoldDB" id="Q6MBR3"/>
<proteinExistence type="inferred from homology"/>
<accession>Q6MBR3</accession>